<accession>A0AB34WXG8</accession>
<feature type="compositionally biased region" description="Basic and acidic residues" evidence="1">
    <location>
        <begin position="10"/>
        <end position="21"/>
    </location>
</feature>
<sequence length="63" mass="7650">MKHPAARTYSEVDRRRIREGKPTSWQESADPLSDHRDHRETTDQRPEVDYLSEMPPHWREHNQ</sequence>
<name>A0AB34WXG8_9ACTO</name>
<comment type="caution">
    <text evidence="2">The sequence shown here is derived from an EMBL/GenBank/DDBJ whole genome shotgun (WGS) entry which is preliminary data.</text>
</comment>
<feature type="compositionally biased region" description="Basic and acidic residues" evidence="1">
    <location>
        <begin position="32"/>
        <end position="48"/>
    </location>
</feature>
<reference evidence="3 5" key="2">
    <citation type="submission" date="2017-09" db="EMBL/GenBank/DDBJ databases">
        <title>Bacterial strain isolated from the female urinary microbiota.</title>
        <authorList>
            <person name="Thomas-White K."/>
            <person name="Kumar N."/>
            <person name="Forster S."/>
            <person name="Putonti C."/>
            <person name="Lawley T."/>
            <person name="Wolfe A.J."/>
        </authorList>
    </citation>
    <scope>NUCLEOTIDE SEQUENCE [LARGE SCALE GENOMIC DNA]</scope>
    <source>
        <strain evidence="3 5">UMB0744</strain>
    </source>
</reference>
<dbReference type="AlphaFoldDB" id="A0AB34WXG8"/>
<dbReference type="EMBL" id="PNGC01000002">
    <property type="protein sequence ID" value="PMB89236.1"/>
    <property type="molecule type" value="Genomic_DNA"/>
</dbReference>
<evidence type="ECO:0000313" key="4">
    <source>
        <dbReference type="Proteomes" id="UP000070572"/>
    </source>
</evidence>
<protein>
    <submittedName>
        <fullName evidence="3">Toxin</fullName>
    </submittedName>
</protein>
<dbReference type="Proteomes" id="UP000243201">
    <property type="component" value="Unassembled WGS sequence"/>
</dbReference>
<reference evidence="2 4" key="1">
    <citation type="submission" date="2016-01" db="EMBL/GenBank/DDBJ databases">
        <authorList>
            <person name="Mitreva M."/>
            <person name="Pepin K.H."/>
            <person name="Mihindukulasuriya K.A."/>
            <person name="Fulton R."/>
            <person name="Fronick C."/>
            <person name="O'Laughlin M."/>
            <person name="Miner T."/>
            <person name="Herter B."/>
            <person name="Rosa B.A."/>
            <person name="Cordes M."/>
            <person name="Tomlinson C."/>
            <person name="Wollam A."/>
            <person name="Palsikar V.B."/>
            <person name="Mardis E.R."/>
            <person name="Wilson R.K."/>
        </authorList>
    </citation>
    <scope>NUCLEOTIDE SEQUENCE [LARGE SCALE GENOMIC DNA]</scope>
    <source>
        <strain evidence="2 4">DNF00696</strain>
    </source>
</reference>
<feature type="region of interest" description="Disordered" evidence="1">
    <location>
        <begin position="1"/>
        <end position="63"/>
    </location>
</feature>
<dbReference type="RefSeq" id="WP_022864814.1">
    <property type="nucleotide sequence ID" value="NZ_JAHAIW010000007.1"/>
</dbReference>
<keyword evidence="5" id="KW-1185">Reference proteome</keyword>
<dbReference type="Proteomes" id="UP000070572">
    <property type="component" value="Unassembled WGS sequence"/>
</dbReference>
<gene>
    <name evidence="3" type="ORF">CJ240_05560</name>
    <name evidence="2" type="ORF">HMPREF1862_01661</name>
</gene>
<evidence type="ECO:0000256" key="1">
    <source>
        <dbReference type="SAM" id="MobiDB-lite"/>
    </source>
</evidence>
<dbReference type="GeneID" id="78352564"/>
<proteinExistence type="predicted"/>
<dbReference type="EMBL" id="LSDN01000022">
    <property type="protein sequence ID" value="KXB79744.1"/>
    <property type="molecule type" value="Genomic_DNA"/>
</dbReference>
<evidence type="ECO:0000313" key="2">
    <source>
        <dbReference type="EMBL" id="KXB79744.1"/>
    </source>
</evidence>
<evidence type="ECO:0000313" key="3">
    <source>
        <dbReference type="EMBL" id="PMB89236.1"/>
    </source>
</evidence>
<organism evidence="2 4">
    <name type="scientific">Varibaculum cambriense</name>
    <dbReference type="NCBI Taxonomy" id="184870"/>
    <lineage>
        <taxon>Bacteria</taxon>
        <taxon>Bacillati</taxon>
        <taxon>Actinomycetota</taxon>
        <taxon>Actinomycetes</taxon>
        <taxon>Actinomycetales</taxon>
        <taxon>Actinomycetaceae</taxon>
        <taxon>Varibaculum</taxon>
    </lineage>
</organism>
<evidence type="ECO:0000313" key="5">
    <source>
        <dbReference type="Proteomes" id="UP000243201"/>
    </source>
</evidence>